<sequence>MSIKKKMGLGIMAGALGVSLIGGGTWAAFNDVEETSNTFAAGTLDLVVGEATTMDFVVKNLKPGDYFTKELVLSNNGSLDINQINVHATMEEGPNKWEDKDELDLASKFPGVDTTNSQEDFLSQFKITITPQGETESVYDGTLEELVSGTGVGELTDSTDQEIGLAAGPNSQKTYEVKVEFVEDSTPFSGSRLHQQNKFQGESSNLKFVFEATQMPGQDRSNNISE</sequence>
<reference evidence="1 2" key="1">
    <citation type="submission" date="2024-04" db="EMBL/GenBank/DDBJ databases">
        <title>Bacillus oryzaecorticis sp. nov., a moderately halophilic bacterium isolated from rice husks.</title>
        <authorList>
            <person name="Zhu H.-S."/>
        </authorList>
    </citation>
    <scope>NUCLEOTIDE SEQUENCE [LARGE SCALE GENOMIC DNA]</scope>
    <source>
        <strain evidence="1 2">ZC255</strain>
    </source>
</reference>
<name>A0ABU9K5I5_9BACI</name>
<dbReference type="EMBL" id="JBBYAF010000001">
    <property type="protein sequence ID" value="MEL3970700.1"/>
    <property type="molecule type" value="Genomic_DNA"/>
</dbReference>
<keyword evidence="2" id="KW-1185">Reference proteome</keyword>
<dbReference type="NCBIfam" id="TIGR04088">
    <property type="entry name" value="cognate_SipW"/>
    <property type="match status" value="1"/>
</dbReference>
<dbReference type="InterPro" id="IPR023833">
    <property type="entry name" value="Signal_pept_SipW-depend-type"/>
</dbReference>
<comment type="caution">
    <text evidence="1">The sequence shown here is derived from an EMBL/GenBank/DDBJ whole genome shotgun (WGS) entry which is preliminary data.</text>
</comment>
<evidence type="ECO:0000313" key="1">
    <source>
        <dbReference type="EMBL" id="MEL3970700.1"/>
    </source>
</evidence>
<dbReference type="InterPro" id="IPR022121">
    <property type="entry name" value="Peptidase_M73_camelysin"/>
</dbReference>
<gene>
    <name evidence="1" type="ORF">AAEO50_00260</name>
</gene>
<dbReference type="Proteomes" id="UP001389717">
    <property type="component" value="Unassembled WGS sequence"/>
</dbReference>
<evidence type="ECO:0000313" key="2">
    <source>
        <dbReference type="Proteomes" id="UP001389717"/>
    </source>
</evidence>
<proteinExistence type="predicted"/>
<protein>
    <submittedName>
        <fullName evidence="1">TasA family protein</fullName>
    </submittedName>
</protein>
<dbReference type="Pfam" id="PF12389">
    <property type="entry name" value="Peptidase_M73"/>
    <property type="match status" value="1"/>
</dbReference>
<organism evidence="1 2">
    <name type="scientific">Rossellomorea oryzaecorticis</name>
    <dbReference type="NCBI Taxonomy" id="1396505"/>
    <lineage>
        <taxon>Bacteria</taxon>
        <taxon>Bacillati</taxon>
        <taxon>Bacillota</taxon>
        <taxon>Bacilli</taxon>
        <taxon>Bacillales</taxon>
        <taxon>Bacillaceae</taxon>
        <taxon>Rossellomorea</taxon>
    </lineage>
</organism>
<dbReference type="RefSeq" id="WP_341979183.1">
    <property type="nucleotide sequence ID" value="NZ_JBBYAF010000001.1"/>
</dbReference>
<accession>A0ABU9K5I5</accession>